<accession>A0A7S0CZB7</accession>
<proteinExistence type="inferred from homology"/>
<dbReference type="Gene3D" id="3.90.550.10">
    <property type="entry name" value="Spore Coat Polysaccharide Biosynthesis Protein SpsA, Chain A"/>
    <property type="match status" value="2"/>
</dbReference>
<keyword evidence="4" id="KW-0732">Signal</keyword>
<sequence>MRRRTHFKRALLVLVFLAVALYSTSRFSGVVTAKACSRSVQRAELNLTVPATQTLAEAFTNHSSLVESPYGFIPTREGQDSCTNCLPALVVFSLLREDLLALFLASVDLVVGHVFVVCNFESQEKHTALVSVTRQFSACVEQDSSRCKNPNIRHLHMLSSTENVGFSGSFNMAIQALLEYRFPYVVFNNDDTRFIAGRLLAAKKVMETTEACMYYLEGFSSFGISLQGIATLGPMDENFWPAYGEDCDYWYRAQLKNCSLFYRGGFVPDQSTALGKENAFVAHGDSEHSSSITYKSSRTLGKLVANTLDGKRGRFAYLIRKWGLNSCDLYHEVINAPRNEDEILQAMSEIELKARGVKSMRPYGLFQDVNSWLKDDWLKENAVSPRAANSQWAPKQIVWRESDNVELANLLASLNAQKGERASDAFVSTVNPPDKNQAHDEFYSQENQLIDAYSAETAMRDIALVPLTMEKVNLATHTQVHIPVVIVPVLSETNLISRCLRSIDVPVKLVILIFNSNIVDRSDEGKKALIDLSEEIDALSTDFAESLVVIRTHENMGYGRSMNLGMKLSPWAEWWLCTNADVEFPPSSIQSVLPTIDRETRSGAMLFMLGIHFSAVVLTQHLVRKVGYFDANLWPAYVEDCDLMLRVRMAAVGLEFDVESISDVDWEVPGHYRYLHAKPSLLHVGQQGSTGSIGQQIARAHENNKKYYQKKWGISSKQWNHGRGIFSHGCGIPMEGQFQSPFNVSGNSRLEDVPFIRAHLEAQRSIFSS</sequence>
<evidence type="ECO:0000313" key="5">
    <source>
        <dbReference type="EMBL" id="CAD8438259.1"/>
    </source>
</evidence>
<keyword evidence="3" id="KW-0808">Transferase</keyword>
<dbReference type="SUPFAM" id="SSF53448">
    <property type="entry name" value="Nucleotide-diphospho-sugar transferases"/>
    <property type="match status" value="2"/>
</dbReference>
<organism evidence="5">
    <name type="scientific">Micromonas pusilla</name>
    <name type="common">Picoplanktonic green alga</name>
    <name type="synonym">Chromulina pusilla</name>
    <dbReference type="NCBI Taxonomy" id="38833"/>
    <lineage>
        <taxon>Eukaryota</taxon>
        <taxon>Viridiplantae</taxon>
        <taxon>Chlorophyta</taxon>
        <taxon>Mamiellophyceae</taxon>
        <taxon>Mamiellales</taxon>
        <taxon>Mamiellaceae</taxon>
        <taxon>Micromonas</taxon>
    </lineage>
</organism>
<protein>
    <recommendedName>
        <fullName evidence="6">Glycosyltransferase family 2 protein</fullName>
    </recommendedName>
</protein>
<reference evidence="5" key="1">
    <citation type="submission" date="2021-01" db="EMBL/GenBank/DDBJ databases">
        <authorList>
            <person name="Corre E."/>
            <person name="Pelletier E."/>
            <person name="Niang G."/>
            <person name="Scheremetjew M."/>
            <person name="Finn R."/>
            <person name="Kale V."/>
            <person name="Holt S."/>
            <person name="Cochrane G."/>
            <person name="Meng A."/>
            <person name="Brown T."/>
            <person name="Cohen L."/>
        </authorList>
    </citation>
    <scope>NUCLEOTIDE SEQUENCE</scope>
    <source>
        <strain evidence="5">CCAC1681</strain>
    </source>
</reference>
<evidence type="ECO:0008006" key="6">
    <source>
        <dbReference type="Google" id="ProtNLM"/>
    </source>
</evidence>
<gene>
    <name evidence="5" type="ORF">MSP1401_LOCUS5130</name>
</gene>
<dbReference type="GO" id="GO:0016757">
    <property type="term" value="F:glycosyltransferase activity"/>
    <property type="evidence" value="ECO:0007669"/>
    <property type="project" value="UniProtKB-KW"/>
</dbReference>
<feature type="chain" id="PRO_5030671676" description="Glycosyltransferase family 2 protein" evidence="4">
    <location>
        <begin position="27"/>
        <end position="769"/>
    </location>
</feature>
<name>A0A7S0CZB7_MICPS</name>
<feature type="signal peptide" evidence="4">
    <location>
        <begin position="1"/>
        <end position="26"/>
    </location>
</feature>
<dbReference type="InterPro" id="IPR029044">
    <property type="entry name" value="Nucleotide-diphossugar_trans"/>
</dbReference>
<evidence type="ECO:0000256" key="3">
    <source>
        <dbReference type="ARBA" id="ARBA00022679"/>
    </source>
</evidence>
<evidence type="ECO:0000256" key="2">
    <source>
        <dbReference type="ARBA" id="ARBA00022676"/>
    </source>
</evidence>
<dbReference type="AlphaFoldDB" id="A0A7S0CZB7"/>
<dbReference type="EMBL" id="HBEN01006278">
    <property type="protein sequence ID" value="CAD8438259.1"/>
    <property type="molecule type" value="Transcribed_RNA"/>
</dbReference>
<comment type="similarity">
    <text evidence="1">Belongs to the glycosyltransferase 2 family.</text>
</comment>
<evidence type="ECO:0000256" key="4">
    <source>
        <dbReference type="SAM" id="SignalP"/>
    </source>
</evidence>
<dbReference type="PANTHER" id="PTHR43179:SF12">
    <property type="entry name" value="GALACTOFURANOSYLTRANSFERASE GLFT2"/>
    <property type="match status" value="1"/>
</dbReference>
<evidence type="ECO:0000256" key="1">
    <source>
        <dbReference type="ARBA" id="ARBA00006739"/>
    </source>
</evidence>
<dbReference type="PANTHER" id="PTHR43179">
    <property type="entry name" value="RHAMNOSYLTRANSFERASE WBBL"/>
    <property type="match status" value="1"/>
</dbReference>
<keyword evidence="2" id="KW-0328">Glycosyltransferase</keyword>